<dbReference type="Proteomes" id="UP000327157">
    <property type="component" value="Chromosome 15"/>
</dbReference>
<dbReference type="EMBL" id="SMOL01000401">
    <property type="protein sequence ID" value="KAB2618147.1"/>
    <property type="molecule type" value="Genomic_DNA"/>
</dbReference>
<sequence>MEKIREKFQILKAKNISLEELVNKQQEYFFFKLNKTLDSTTDSATESKSIKTEEKIVIAFDQEIDIQSKQVLQTPEEVPTKSQTLVQPQTRTMVKCIK</sequence>
<accession>A0A5N5GSL0</accession>
<reference evidence="2" key="2">
    <citation type="submission" date="2019-10" db="EMBL/GenBank/DDBJ databases">
        <title>A de novo genome assembly of a pear dwarfing rootstock.</title>
        <authorList>
            <person name="Wang F."/>
            <person name="Wang J."/>
            <person name="Li S."/>
            <person name="Zhang Y."/>
            <person name="Fang M."/>
            <person name="Ma L."/>
            <person name="Zhao Y."/>
            <person name="Jiang S."/>
        </authorList>
    </citation>
    <scope>NUCLEOTIDE SEQUENCE [LARGE SCALE GENOMIC DNA]</scope>
</reference>
<name>A0A5N5GSL0_9ROSA</name>
<evidence type="ECO:0000313" key="2">
    <source>
        <dbReference type="Proteomes" id="UP000327157"/>
    </source>
</evidence>
<organism evidence="1 2">
    <name type="scientific">Pyrus ussuriensis x Pyrus communis</name>
    <dbReference type="NCBI Taxonomy" id="2448454"/>
    <lineage>
        <taxon>Eukaryota</taxon>
        <taxon>Viridiplantae</taxon>
        <taxon>Streptophyta</taxon>
        <taxon>Embryophyta</taxon>
        <taxon>Tracheophyta</taxon>
        <taxon>Spermatophyta</taxon>
        <taxon>Magnoliopsida</taxon>
        <taxon>eudicotyledons</taxon>
        <taxon>Gunneridae</taxon>
        <taxon>Pentapetalae</taxon>
        <taxon>rosids</taxon>
        <taxon>fabids</taxon>
        <taxon>Rosales</taxon>
        <taxon>Rosaceae</taxon>
        <taxon>Amygdaloideae</taxon>
        <taxon>Maleae</taxon>
        <taxon>Pyrus</taxon>
    </lineage>
</organism>
<reference evidence="1 2" key="3">
    <citation type="submission" date="2019-11" db="EMBL/GenBank/DDBJ databases">
        <title>A de novo genome assembly of a pear dwarfing rootstock.</title>
        <authorList>
            <person name="Wang F."/>
            <person name="Wang J."/>
            <person name="Li S."/>
            <person name="Zhang Y."/>
            <person name="Fang M."/>
            <person name="Ma L."/>
            <person name="Zhao Y."/>
            <person name="Jiang S."/>
        </authorList>
    </citation>
    <scope>NUCLEOTIDE SEQUENCE [LARGE SCALE GENOMIC DNA]</scope>
    <source>
        <strain evidence="1">S2</strain>
        <tissue evidence="1">Leaf</tissue>
    </source>
</reference>
<evidence type="ECO:0000313" key="1">
    <source>
        <dbReference type="EMBL" id="KAB2618147.1"/>
    </source>
</evidence>
<gene>
    <name evidence="1" type="ORF">D8674_014016</name>
</gene>
<reference evidence="1 2" key="1">
    <citation type="submission" date="2019-09" db="EMBL/GenBank/DDBJ databases">
        <authorList>
            <person name="Ou C."/>
        </authorList>
    </citation>
    <scope>NUCLEOTIDE SEQUENCE [LARGE SCALE GENOMIC DNA]</scope>
    <source>
        <strain evidence="1">S2</strain>
        <tissue evidence="1">Leaf</tissue>
    </source>
</reference>
<proteinExistence type="predicted"/>
<protein>
    <submittedName>
        <fullName evidence="1">Uncharacterized protein</fullName>
    </submittedName>
</protein>
<comment type="caution">
    <text evidence="1">The sequence shown here is derived from an EMBL/GenBank/DDBJ whole genome shotgun (WGS) entry which is preliminary data.</text>
</comment>
<keyword evidence="2" id="KW-1185">Reference proteome</keyword>
<dbReference type="AlphaFoldDB" id="A0A5N5GSL0"/>